<feature type="transmembrane region" description="Helical" evidence="1">
    <location>
        <begin position="20"/>
        <end position="37"/>
    </location>
</feature>
<dbReference type="Proteomes" id="UP000823964">
    <property type="component" value="Unassembled WGS sequence"/>
</dbReference>
<dbReference type="EMBL" id="DXFQ01000145">
    <property type="protein sequence ID" value="HIX20484.1"/>
    <property type="molecule type" value="Genomic_DNA"/>
</dbReference>
<name>A0A9D1VCI8_9BACT</name>
<evidence type="ECO:0000313" key="3">
    <source>
        <dbReference type="Proteomes" id="UP000823964"/>
    </source>
</evidence>
<protein>
    <submittedName>
        <fullName evidence="2">Uncharacterized protein</fullName>
    </submittedName>
</protein>
<evidence type="ECO:0000256" key="1">
    <source>
        <dbReference type="SAM" id="Phobius"/>
    </source>
</evidence>
<proteinExistence type="predicted"/>
<keyword evidence="1" id="KW-0812">Transmembrane</keyword>
<keyword evidence="1" id="KW-0472">Membrane</keyword>
<sequence length="55" mass="6409">MLTISKIKRFLTFEWQAKLVCLLLAVVVWIVADWLYVKKDVEEPGDDEILFATPL</sequence>
<reference evidence="2" key="1">
    <citation type="journal article" date="2021" name="PeerJ">
        <title>Extensive microbial diversity within the chicken gut microbiome revealed by metagenomics and culture.</title>
        <authorList>
            <person name="Gilroy R."/>
            <person name="Ravi A."/>
            <person name="Getino M."/>
            <person name="Pursley I."/>
            <person name="Horton D.L."/>
            <person name="Alikhan N.F."/>
            <person name="Baker D."/>
            <person name="Gharbi K."/>
            <person name="Hall N."/>
            <person name="Watson M."/>
            <person name="Adriaenssens E.M."/>
            <person name="Foster-Nyarko E."/>
            <person name="Jarju S."/>
            <person name="Secka A."/>
            <person name="Antonio M."/>
            <person name="Oren A."/>
            <person name="Chaudhuri R.R."/>
            <person name="La Ragione R."/>
            <person name="Hildebrand F."/>
            <person name="Pallen M.J."/>
        </authorList>
    </citation>
    <scope>NUCLEOTIDE SEQUENCE</scope>
    <source>
        <strain evidence="2">14975</strain>
    </source>
</reference>
<reference evidence="2" key="2">
    <citation type="submission" date="2021-04" db="EMBL/GenBank/DDBJ databases">
        <authorList>
            <person name="Gilroy R."/>
        </authorList>
    </citation>
    <scope>NUCLEOTIDE SEQUENCE</scope>
    <source>
        <strain evidence="2">14975</strain>
    </source>
</reference>
<dbReference type="AlphaFoldDB" id="A0A9D1VCI8"/>
<organism evidence="2 3">
    <name type="scientific">Candidatus Akkermansia intestinigallinarum</name>
    <dbReference type="NCBI Taxonomy" id="2838431"/>
    <lineage>
        <taxon>Bacteria</taxon>
        <taxon>Pseudomonadati</taxon>
        <taxon>Verrucomicrobiota</taxon>
        <taxon>Verrucomicrobiia</taxon>
        <taxon>Verrucomicrobiales</taxon>
        <taxon>Akkermansiaceae</taxon>
        <taxon>Akkermansia</taxon>
    </lineage>
</organism>
<keyword evidence="1" id="KW-1133">Transmembrane helix</keyword>
<gene>
    <name evidence="2" type="ORF">H9862_07795</name>
</gene>
<evidence type="ECO:0000313" key="2">
    <source>
        <dbReference type="EMBL" id="HIX20484.1"/>
    </source>
</evidence>
<comment type="caution">
    <text evidence="2">The sequence shown here is derived from an EMBL/GenBank/DDBJ whole genome shotgun (WGS) entry which is preliminary data.</text>
</comment>
<accession>A0A9D1VCI8</accession>